<evidence type="ECO:0000256" key="3">
    <source>
        <dbReference type="ARBA" id="ARBA00022692"/>
    </source>
</evidence>
<evidence type="ECO:0000256" key="1">
    <source>
        <dbReference type="ARBA" id="ARBA00004141"/>
    </source>
</evidence>
<dbReference type="PANTHER" id="PTHR19432:SF35">
    <property type="entry name" value="SOLUTE CARRIER FAMILY 45 MEMBER 3 ISOFORM X1"/>
    <property type="match status" value="1"/>
</dbReference>
<keyword evidence="5 6" id="KW-0472">Membrane</keyword>
<dbReference type="Gene3D" id="1.20.1250.20">
    <property type="entry name" value="MFS general substrate transporter like domains"/>
    <property type="match status" value="1"/>
</dbReference>
<dbReference type="PANTHER" id="PTHR19432">
    <property type="entry name" value="SUGAR TRANSPORTER"/>
    <property type="match status" value="1"/>
</dbReference>
<evidence type="ECO:0000313" key="7">
    <source>
        <dbReference type="EMBL" id="KAF2118625.1"/>
    </source>
</evidence>
<proteinExistence type="predicted"/>
<protein>
    <submittedName>
        <fullName evidence="7">Major facilitator superfamily domain-containing protein</fullName>
    </submittedName>
</protein>
<evidence type="ECO:0000256" key="5">
    <source>
        <dbReference type="ARBA" id="ARBA00023136"/>
    </source>
</evidence>
<keyword evidence="3 6" id="KW-0812">Transmembrane</keyword>
<dbReference type="Pfam" id="PF07690">
    <property type="entry name" value="MFS_1"/>
    <property type="match status" value="1"/>
</dbReference>
<evidence type="ECO:0000256" key="2">
    <source>
        <dbReference type="ARBA" id="ARBA00022448"/>
    </source>
</evidence>
<dbReference type="InterPro" id="IPR011701">
    <property type="entry name" value="MFS"/>
</dbReference>
<reference evidence="7" key="1">
    <citation type="journal article" date="2020" name="Stud. Mycol.">
        <title>101 Dothideomycetes genomes: a test case for predicting lifestyles and emergence of pathogens.</title>
        <authorList>
            <person name="Haridas S."/>
            <person name="Albert R."/>
            <person name="Binder M."/>
            <person name="Bloem J."/>
            <person name="Labutti K."/>
            <person name="Salamov A."/>
            <person name="Andreopoulos B."/>
            <person name="Baker S."/>
            <person name="Barry K."/>
            <person name="Bills G."/>
            <person name="Bluhm B."/>
            <person name="Cannon C."/>
            <person name="Castanera R."/>
            <person name="Culley D."/>
            <person name="Daum C."/>
            <person name="Ezra D."/>
            <person name="Gonzalez J."/>
            <person name="Henrissat B."/>
            <person name="Kuo A."/>
            <person name="Liang C."/>
            <person name="Lipzen A."/>
            <person name="Lutzoni F."/>
            <person name="Magnuson J."/>
            <person name="Mondo S."/>
            <person name="Nolan M."/>
            <person name="Ohm R."/>
            <person name="Pangilinan J."/>
            <person name="Park H.-J."/>
            <person name="Ramirez L."/>
            <person name="Alfaro M."/>
            <person name="Sun H."/>
            <person name="Tritt A."/>
            <person name="Yoshinaga Y."/>
            <person name="Zwiers L.-H."/>
            <person name="Turgeon B."/>
            <person name="Goodwin S."/>
            <person name="Spatafora J."/>
            <person name="Crous P."/>
            <person name="Grigoriev I."/>
        </authorList>
    </citation>
    <scope>NUCLEOTIDE SEQUENCE</scope>
    <source>
        <strain evidence="7">CBS 627.86</strain>
    </source>
</reference>
<feature type="transmembrane region" description="Helical" evidence="6">
    <location>
        <begin position="396"/>
        <end position="417"/>
    </location>
</feature>
<keyword evidence="4 6" id="KW-1133">Transmembrane helix</keyword>
<feature type="transmembrane region" description="Helical" evidence="6">
    <location>
        <begin position="69"/>
        <end position="89"/>
    </location>
</feature>
<accession>A0A6A5ZHD9</accession>
<dbReference type="SUPFAM" id="SSF103473">
    <property type="entry name" value="MFS general substrate transporter"/>
    <property type="match status" value="1"/>
</dbReference>
<evidence type="ECO:0000313" key="8">
    <source>
        <dbReference type="Proteomes" id="UP000799770"/>
    </source>
</evidence>
<dbReference type="EMBL" id="ML977316">
    <property type="protein sequence ID" value="KAF2118625.1"/>
    <property type="molecule type" value="Genomic_DNA"/>
</dbReference>
<feature type="transmembrane region" description="Helical" evidence="6">
    <location>
        <begin position="101"/>
        <end position="120"/>
    </location>
</feature>
<feature type="transmembrane region" description="Helical" evidence="6">
    <location>
        <begin position="316"/>
        <end position="339"/>
    </location>
</feature>
<dbReference type="InterPro" id="IPR036259">
    <property type="entry name" value="MFS_trans_sf"/>
</dbReference>
<feature type="transmembrane region" description="Helical" evidence="6">
    <location>
        <begin position="455"/>
        <end position="478"/>
    </location>
</feature>
<keyword evidence="2" id="KW-0813">Transport</keyword>
<sequence>MDLAREASLGGAHTSDVYDIEEVETRLSKADIIALTCSAGGLQLIWSTIFSHGSAYLFSLGITQSQSSLIWAAVPFCGAFVQPLVGLWSDSCALTYGRRRPFLIGGAACSILCMLGLAWVTDIAKFLEVDEIKTFAIVLIVLLTVAIQPVQSGIRSLIVDACAPEQQANASAWASRFTGIGNIIGYFAASAPIARKMDDKEMSRFRFMAMLASSGVVITVYITCLRIKETSPKAIARFETTTNPRTCLCRLWRTIVSSIQEMPPRAKAVCRVQFFSGMAWFGFLFYSSTYVSHLFLTEEQRDGVAIPYRFHSDSMAVGSSANLLFAIVSLVASVVLPWFIDRASCWTGVCSEQDDAPTRADKSLEHMLPRLWAAGMVLYSFCVLMTLFVSSSAGSIMLIGLVGISWAITQWVPYAIISAEISSHRSESYQYSTIEAGVKGSPEAERKNSGIMMGLHNAAISLPQIFVALLLSIVFYIATETGHKDHAVAWVLRGSAGATLIAAYLILRGLR</sequence>
<gene>
    <name evidence="7" type="ORF">BDV96DRAFT_487328</name>
</gene>
<feature type="transmembrane region" description="Helical" evidence="6">
    <location>
        <begin position="274"/>
        <end position="296"/>
    </location>
</feature>
<feature type="transmembrane region" description="Helical" evidence="6">
    <location>
        <begin position="371"/>
        <end position="390"/>
    </location>
</feature>
<evidence type="ECO:0000256" key="6">
    <source>
        <dbReference type="SAM" id="Phobius"/>
    </source>
</evidence>
<dbReference type="GO" id="GO:0008506">
    <property type="term" value="F:sucrose:proton symporter activity"/>
    <property type="evidence" value="ECO:0007669"/>
    <property type="project" value="TreeGrafter"/>
</dbReference>
<evidence type="ECO:0000256" key="4">
    <source>
        <dbReference type="ARBA" id="ARBA00022989"/>
    </source>
</evidence>
<feature type="transmembrane region" description="Helical" evidence="6">
    <location>
        <begin position="207"/>
        <end position="227"/>
    </location>
</feature>
<name>A0A6A5ZHD9_9PLEO</name>
<dbReference type="Proteomes" id="UP000799770">
    <property type="component" value="Unassembled WGS sequence"/>
</dbReference>
<dbReference type="OrthoDB" id="28755at2759"/>
<organism evidence="7 8">
    <name type="scientific">Lophiotrema nucula</name>
    <dbReference type="NCBI Taxonomy" id="690887"/>
    <lineage>
        <taxon>Eukaryota</taxon>
        <taxon>Fungi</taxon>
        <taxon>Dikarya</taxon>
        <taxon>Ascomycota</taxon>
        <taxon>Pezizomycotina</taxon>
        <taxon>Dothideomycetes</taxon>
        <taxon>Pleosporomycetidae</taxon>
        <taxon>Pleosporales</taxon>
        <taxon>Lophiotremataceae</taxon>
        <taxon>Lophiotrema</taxon>
    </lineage>
</organism>
<feature type="transmembrane region" description="Helical" evidence="6">
    <location>
        <begin position="132"/>
        <end position="150"/>
    </location>
</feature>
<dbReference type="AlphaFoldDB" id="A0A6A5ZHD9"/>
<dbReference type="GO" id="GO:0005886">
    <property type="term" value="C:plasma membrane"/>
    <property type="evidence" value="ECO:0007669"/>
    <property type="project" value="TreeGrafter"/>
</dbReference>
<keyword evidence="8" id="KW-1185">Reference proteome</keyword>
<feature type="transmembrane region" description="Helical" evidence="6">
    <location>
        <begin position="490"/>
        <end position="507"/>
    </location>
</feature>
<comment type="subcellular location">
    <subcellularLocation>
        <location evidence="1">Membrane</location>
        <topology evidence="1">Multi-pass membrane protein</topology>
    </subcellularLocation>
</comment>